<keyword evidence="12" id="KW-1185">Reference proteome</keyword>
<dbReference type="PROSITE" id="PS00109">
    <property type="entry name" value="PROTEIN_KINASE_TYR"/>
    <property type="match status" value="1"/>
</dbReference>
<keyword evidence="5" id="KW-0418">Kinase</keyword>
<evidence type="ECO:0000256" key="8">
    <source>
        <dbReference type="SAM" id="MobiDB-lite"/>
    </source>
</evidence>
<keyword evidence="3" id="KW-0808">Transferase</keyword>
<dbReference type="PANTHER" id="PTHR43289">
    <property type="entry name" value="MITOGEN-ACTIVATED PROTEIN KINASE KINASE KINASE 20-RELATED"/>
    <property type="match status" value="1"/>
</dbReference>
<evidence type="ECO:0000256" key="6">
    <source>
        <dbReference type="ARBA" id="ARBA00022840"/>
    </source>
</evidence>
<evidence type="ECO:0000259" key="10">
    <source>
        <dbReference type="PROSITE" id="PS50011"/>
    </source>
</evidence>
<organism evidence="11 12">
    <name type="scientific">Plantactinospora mayteni</name>
    <dbReference type="NCBI Taxonomy" id="566021"/>
    <lineage>
        <taxon>Bacteria</taxon>
        <taxon>Bacillati</taxon>
        <taxon>Actinomycetota</taxon>
        <taxon>Actinomycetes</taxon>
        <taxon>Micromonosporales</taxon>
        <taxon>Micromonosporaceae</taxon>
        <taxon>Plantactinospora</taxon>
    </lineage>
</organism>
<dbReference type="PROSITE" id="PS50011">
    <property type="entry name" value="PROTEIN_KINASE_DOM"/>
    <property type="match status" value="1"/>
</dbReference>
<evidence type="ECO:0000256" key="5">
    <source>
        <dbReference type="ARBA" id="ARBA00022777"/>
    </source>
</evidence>
<proteinExistence type="predicted"/>
<keyword evidence="2" id="KW-0723">Serine/threonine-protein kinase</keyword>
<evidence type="ECO:0000313" key="12">
    <source>
        <dbReference type="Proteomes" id="UP000621500"/>
    </source>
</evidence>
<feature type="region of interest" description="Disordered" evidence="8">
    <location>
        <begin position="341"/>
        <end position="367"/>
    </location>
</feature>
<dbReference type="InterPro" id="IPR011009">
    <property type="entry name" value="Kinase-like_dom_sf"/>
</dbReference>
<keyword evidence="9" id="KW-1133">Transmembrane helix</keyword>
<feature type="transmembrane region" description="Helical" evidence="9">
    <location>
        <begin position="490"/>
        <end position="511"/>
    </location>
</feature>
<evidence type="ECO:0000256" key="2">
    <source>
        <dbReference type="ARBA" id="ARBA00022527"/>
    </source>
</evidence>
<keyword evidence="9" id="KW-0472">Membrane</keyword>
<evidence type="ECO:0000256" key="7">
    <source>
        <dbReference type="PROSITE-ProRule" id="PRU10141"/>
    </source>
</evidence>
<accession>A0ABQ4ES85</accession>
<dbReference type="RefSeq" id="WP_239312706.1">
    <property type="nucleotide sequence ID" value="NZ_BAAAZQ010000011.1"/>
</dbReference>
<feature type="region of interest" description="Disordered" evidence="8">
    <location>
        <begin position="386"/>
        <end position="485"/>
    </location>
</feature>
<dbReference type="Gene3D" id="3.30.200.20">
    <property type="entry name" value="Phosphorylase Kinase, domain 1"/>
    <property type="match status" value="1"/>
</dbReference>
<evidence type="ECO:0000313" key="11">
    <source>
        <dbReference type="EMBL" id="GIG97537.1"/>
    </source>
</evidence>
<dbReference type="PANTHER" id="PTHR43289:SF6">
    <property type="entry name" value="SERINE_THREONINE-PROTEIN KINASE NEKL-3"/>
    <property type="match status" value="1"/>
</dbReference>
<protein>
    <recommendedName>
        <fullName evidence="1">non-specific serine/threonine protein kinase</fullName>
        <ecNumber evidence="1">2.7.11.1</ecNumber>
    </recommendedName>
</protein>
<dbReference type="Gene3D" id="1.10.510.10">
    <property type="entry name" value="Transferase(Phosphotransferase) domain 1"/>
    <property type="match status" value="1"/>
</dbReference>
<feature type="compositionally biased region" description="Low complexity" evidence="8">
    <location>
        <begin position="446"/>
        <end position="459"/>
    </location>
</feature>
<keyword evidence="9" id="KW-0812">Transmembrane</keyword>
<comment type="caution">
    <text evidence="11">The sequence shown here is derived from an EMBL/GenBank/DDBJ whole genome shotgun (WGS) entry which is preliminary data.</text>
</comment>
<sequence length="657" mass="66837">MAALQAGGLLARRYRLIDRIGAGGMSVIWRARDEVLDRVVAVKVLAASLAADAKFREMVREEARSAAQLVHPHVTAVHDYGETLGPDGGITAFVVMELLTGEELKAELTAGPLPWQTAVEICAQVAEALAAAHRLGIVHRDITPANIMMTATGAKLLDFGIATQVGAPDEDEDGETFGTPAYVAPERLDGLPAQPATDTYSLGVLLHETLTGRVPFPADTWEELSRALEAGTEPTLAGVPDLPPPVADVCLRCLARDPVERPTAAQVGEVLRHQLLAADPRRVMPSHTRPGAVPAAVPVPSPATGTLSAAPLTATAHPLPPTAVQPTAAVQAAPVDATAEMSSAAATAPPTPVDATAHGTPVGVTAHGTTTDATVHAAAADATGQATAVGGTAHPTSAEARPTGLRDAAAAVQPASAPPQRDPGAWQGDPGTWQGDSGARPESQSPVQPVAPGGPQVAAPEDRPGTGPERPAPPSDRTGPAGVPTRPGRVLLVAAAVLVALTATVVIVSTLGDGPGSRPTTGAPTAGPDGTSRPSPTGSPAPGVPTAGPPSTPAPGGQPDAEDNPNIPPPPISEVMSQLYRIVDDGVATNEIRDHAGVDLRNQLRNLRADSGGATADLAGQVSLLRDKVTVRRDEGSISPEYADLLDAALVRLARAV</sequence>
<keyword evidence="6 7" id="KW-0067">ATP-binding</keyword>
<dbReference type="InterPro" id="IPR008266">
    <property type="entry name" value="Tyr_kinase_AS"/>
</dbReference>
<keyword evidence="4 7" id="KW-0547">Nucleotide-binding</keyword>
<dbReference type="Pfam" id="PF00069">
    <property type="entry name" value="Pkinase"/>
    <property type="match status" value="1"/>
</dbReference>
<dbReference type="SUPFAM" id="SSF56112">
    <property type="entry name" value="Protein kinase-like (PK-like)"/>
    <property type="match status" value="1"/>
</dbReference>
<feature type="compositionally biased region" description="Low complexity" evidence="8">
    <location>
        <begin position="510"/>
        <end position="536"/>
    </location>
</feature>
<dbReference type="InterPro" id="IPR000719">
    <property type="entry name" value="Prot_kinase_dom"/>
</dbReference>
<dbReference type="Proteomes" id="UP000621500">
    <property type="component" value="Unassembled WGS sequence"/>
</dbReference>
<dbReference type="EMBL" id="BONX01000026">
    <property type="protein sequence ID" value="GIG97537.1"/>
    <property type="molecule type" value="Genomic_DNA"/>
</dbReference>
<evidence type="ECO:0000256" key="1">
    <source>
        <dbReference type="ARBA" id="ARBA00012513"/>
    </source>
</evidence>
<dbReference type="PROSITE" id="PS00107">
    <property type="entry name" value="PROTEIN_KINASE_ATP"/>
    <property type="match status" value="1"/>
</dbReference>
<dbReference type="CDD" id="cd14014">
    <property type="entry name" value="STKc_PknB_like"/>
    <property type="match status" value="1"/>
</dbReference>
<evidence type="ECO:0000256" key="4">
    <source>
        <dbReference type="ARBA" id="ARBA00022741"/>
    </source>
</evidence>
<feature type="compositionally biased region" description="Pro residues" evidence="8">
    <location>
        <begin position="537"/>
        <end position="553"/>
    </location>
</feature>
<feature type="binding site" evidence="7">
    <location>
        <position position="43"/>
    </location>
    <ligand>
        <name>ATP</name>
        <dbReference type="ChEBI" id="CHEBI:30616"/>
    </ligand>
</feature>
<reference evidence="11 12" key="1">
    <citation type="submission" date="2021-01" db="EMBL/GenBank/DDBJ databases">
        <title>Whole genome shotgun sequence of Plantactinospora mayteni NBRC 109088.</title>
        <authorList>
            <person name="Komaki H."/>
            <person name="Tamura T."/>
        </authorList>
    </citation>
    <scope>NUCLEOTIDE SEQUENCE [LARGE SCALE GENOMIC DNA]</scope>
    <source>
        <strain evidence="11 12">NBRC 109088</strain>
    </source>
</reference>
<feature type="region of interest" description="Disordered" evidence="8">
    <location>
        <begin position="510"/>
        <end position="573"/>
    </location>
</feature>
<name>A0ABQ4ES85_9ACTN</name>
<dbReference type="EC" id="2.7.11.1" evidence="1"/>
<gene>
    <name evidence="11" type="ORF">Pma05_41100</name>
</gene>
<dbReference type="InterPro" id="IPR017441">
    <property type="entry name" value="Protein_kinase_ATP_BS"/>
</dbReference>
<feature type="domain" description="Protein kinase" evidence="10">
    <location>
        <begin position="14"/>
        <end position="276"/>
    </location>
</feature>
<evidence type="ECO:0000256" key="3">
    <source>
        <dbReference type="ARBA" id="ARBA00022679"/>
    </source>
</evidence>
<evidence type="ECO:0000256" key="9">
    <source>
        <dbReference type="SAM" id="Phobius"/>
    </source>
</evidence>